<feature type="domain" description="UspA" evidence="2">
    <location>
        <begin position="31"/>
        <end position="162"/>
    </location>
</feature>
<reference evidence="4" key="1">
    <citation type="journal article" date="2019" name="Int. J. Syst. Evol. Microbiol.">
        <title>The Global Catalogue of Microorganisms (GCM) 10K type strain sequencing project: providing services to taxonomists for standard genome sequencing and annotation.</title>
        <authorList>
            <consortium name="The Broad Institute Genomics Platform"/>
            <consortium name="The Broad Institute Genome Sequencing Center for Infectious Disease"/>
            <person name="Wu L."/>
            <person name="Ma J."/>
        </authorList>
    </citation>
    <scope>NUCLEOTIDE SEQUENCE [LARGE SCALE GENOMIC DNA]</scope>
    <source>
        <strain evidence="4">CCM 7043</strain>
    </source>
</reference>
<dbReference type="EMBL" id="JBHUCO010000024">
    <property type="protein sequence ID" value="MFD1520281.1"/>
    <property type="molecule type" value="Genomic_DNA"/>
</dbReference>
<protein>
    <submittedName>
        <fullName evidence="3">Universal stress protein</fullName>
    </submittedName>
</protein>
<dbReference type="SUPFAM" id="SSF52402">
    <property type="entry name" value="Adenine nucleotide alpha hydrolases-like"/>
    <property type="match status" value="1"/>
</dbReference>
<keyword evidence="4" id="KW-1185">Reference proteome</keyword>
<dbReference type="CDD" id="cd00293">
    <property type="entry name" value="USP-like"/>
    <property type="match status" value="1"/>
</dbReference>
<feature type="region of interest" description="Disordered" evidence="1">
    <location>
        <begin position="306"/>
        <end position="329"/>
    </location>
</feature>
<gene>
    <name evidence="3" type="ORF">ACFSJD_22495</name>
</gene>
<comment type="caution">
    <text evidence="3">The sequence shown here is derived from an EMBL/GenBank/DDBJ whole genome shotgun (WGS) entry which is preliminary data.</text>
</comment>
<dbReference type="Pfam" id="PF00582">
    <property type="entry name" value="Usp"/>
    <property type="match status" value="1"/>
</dbReference>
<proteinExistence type="predicted"/>
<evidence type="ECO:0000313" key="3">
    <source>
        <dbReference type="EMBL" id="MFD1520281.1"/>
    </source>
</evidence>
<accession>A0ABW4EXW0</accession>
<dbReference type="Proteomes" id="UP001597114">
    <property type="component" value="Unassembled WGS sequence"/>
</dbReference>
<sequence>MEKRLMEVGNDTSCYVTGSQGPASHNSMNYVVAYSPDNGGRAALAAARLFSSADVLLTVCTIIPEVGGRPNTAARTAEYADSLWRSAAEGLDEAKAFLGDEVNAVYITRTASSPAQGILGLASELDAGMVVLGAAGGGPFRRFSTGGVTGDLLGATQVPIVLAPIGYHSERQVRLQQIIYGYAEPRPSQAVVGVAAQLALRHGLTQPILVTGVDGDRLGTMHWEQGEVQLIGSMGPGVSGTTHHTDAIRIMCNVPVPTVVVPVRDYASSEQRLSAYHCLTCEIEGRDLDPEPACWSCGGPTVVTSRPLLHTSGPLPDKSAVTPRNGRRP</sequence>
<organism evidence="3 4">
    <name type="scientific">Pseudonocardia yunnanensis</name>
    <dbReference type="NCBI Taxonomy" id="58107"/>
    <lineage>
        <taxon>Bacteria</taxon>
        <taxon>Bacillati</taxon>
        <taxon>Actinomycetota</taxon>
        <taxon>Actinomycetes</taxon>
        <taxon>Pseudonocardiales</taxon>
        <taxon>Pseudonocardiaceae</taxon>
        <taxon>Pseudonocardia</taxon>
    </lineage>
</organism>
<dbReference type="InterPro" id="IPR006016">
    <property type="entry name" value="UspA"/>
</dbReference>
<dbReference type="RefSeq" id="WP_344727471.1">
    <property type="nucleotide sequence ID" value="NZ_BAAAUS010000043.1"/>
</dbReference>
<evidence type="ECO:0000259" key="2">
    <source>
        <dbReference type="Pfam" id="PF00582"/>
    </source>
</evidence>
<evidence type="ECO:0000313" key="4">
    <source>
        <dbReference type="Proteomes" id="UP001597114"/>
    </source>
</evidence>
<evidence type="ECO:0000256" key="1">
    <source>
        <dbReference type="SAM" id="MobiDB-lite"/>
    </source>
</evidence>
<dbReference type="Gene3D" id="3.40.50.12370">
    <property type="match status" value="1"/>
</dbReference>
<name>A0ABW4EXW0_9PSEU</name>